<name>A0A9D1D9C3_9FIRM</name>
<dbReference type="GO" id="GO:0042597">
    <property type="term" value="C:periplasmic space"/>
    <property type="evidence" value="ECO:0007669"/>
    <property type="project" value="UniProtKB-ARBA"/>
</dbReference>
<gene>
    <name evidence="7" type="ORF">IAB31_07370</name>
</gene>
<feature type="signal peptide" evidence="5">
    <location>
        <begin position="1"/>
        <end position="25"/>
    </location>
</feature>
<dbReference type="CDD" id="cd08504">
    <property type="entry name" value="PBP2_OppA"/>
    <property type="match status" value="1"/>
</dbReference>
<dbReference type="GO" id="GO:1904680">
    <property type="term" value="F:peptide transmembrane transporter activity"/>
    <property type="evidence" value="ECO:0007669"/>
    <property type="project" value="TreeGrafter"/>
</dbReference>
<dbReference type="PIRSF" id="PIRSF002741">
    <property type="entry name" value="MppA"/>
    <property type="match status" value="1"/>
</dbReference>
<dbReference type="SUPFAM" id="SSF53850">
    <property type="entry name" value="Periplasmic binding protein-like II"/>
    <property type="match status" value="1"/>
</dbReference>
<evidence type="ECO:0000313" key="8">
    <source>
        <dbReference type="Proteomes" id="UP000886757"/>
    </source>
</evidence>
<keyword evidence="4 5" id="KW-0732">Signal</keyword>
<dbReference type="PANTHER" id="PTHR30290:SF10">
    <property type="entry name" value="PERIPLASMIC OLIGOPEPTIDE-BINDING PROTEIN-RELATED"/>
    <property type="match status" value="1"/>
</dbReference>
<comment type="subcellular location">
    <subcellularLocation>
        <location evidence="1">Cell envelope</location>
    </subcellularLocation>
</comment>
<sequence length="517" mass="57393">MKKKLLSFILGVSMALGMCSVTGMAAEEDISFSVCGGSEDAMVIDTGRSATLCGLSACRHLYEGLYKLDAEGNVVLGQAENVEVSDDELTYTFTLRDDITWSDGEPVTAGDFVYGWQYLKDCSADYSTLLDMVASAEATDDKTLVVTLNYACSYLPSVLAFPSAYPVRQDYVEEYGDSYATDPEKAVYNGAFEATEWTHQQSLVMTKRADYYNADEITAGEITWELMTDTSTMMASFQSGDIIYSDSYPEQEAGMLMDNGLHFTSGYNNYCIMFNVSESGPEVLKDANVRKALSLAVDRERLVSIRNMEDNAAATYTPAGLTNEAGEDFIDTVTPWYDLSDYEANCEEAKSLLAEAGYPDGEGFPALTYIVNTDDRREIAEAVLGDWSEVLGINSITVETVESFFAQRQSKDYDMAYFGWYMDYPDISNMLYTMTTGSNNDAGYSNEAYDEAFNTAISSMDVEAQWEAYRQCEEILAEDVPVAPLLHAQNSYLFDDANYDGLVYYCGNFYFGYVHAL</sequence>
<feature type="domain" description="Solute-binding protein family 5" evidence="6">
    <location>
        <begin position="74"/>
        <end position="440"/>
    </location>
</feature>
<dbReference type="InterPro" id="IPR030678">
    <property type="entry name" value="Peptide/Ni-bd"/>
</dbReference>
<dbReference type="EMBL" id="DVGK01000082">
    <property type="protein sequence ID" value="HIR13726.1"/>
    <property type="molecule type" value="Genomic_DNA"/>
</dbReference>
<evidence type="ECO:0000256" key="2">
    <source>
        <dbReference type="ARBA" id="ARBA00005695"/>
    </source>
</evidence>
<comment type="similarity">
    <text evidence="2">Belongs to the bacterial solute-binding protein 5 family.</text>
</comment>
<evidence type="ECO:0000256" key="5">
    <source>
        <dbReference type="SAM" id="SignalP"/>
    </source>
</evidence>
<dbReference type="InterPro" id="IPR039424">
    <property type="entry name" value="SBP_5"/>
</dbReference>
<dbReference type="GO" id="GO:0030313">
    <property type="term" value="C:cell envelope"/>
    <property type="evidence" value="ECO:0007669"/>
    <property type="project" value="UniProtKB-SubCell"/>
</dbReference>
<evidence type="ECO:0000313" key="7">
    <source>
        <dbReference type="EMBL" id="HIR13726.1"/>
    </source>
</evidence>
<dbReference type="InterPro" id="IPR000914">
    <property type="entry name" value="SBP_5_dom"/>
</dbReference>
<proteinExistence type="inferred from homology"/>
<dbReference type="Proteomes" id="UP000886757">
    <property type="component" value="Unassembled WGS sequence"/>
</dbReference>
<evidence type="ECO:0000256" key="4">
    <source>
        <dbReference type="ARBA" id="ARBA00022729"/>
    </source>
</evidence>
<dbReference type="Gene3D" id="3.90.76.10">
    <property type="entry name" value="Dipeptide-binding Protein, Domain 1"/>
    <property type="match status" value="1"/>
</dbReference>
<dbReference type="Pfam" id="PF00496">
    <property type="entry name" value="SBP_bac_5"/>
    <property type="match status" value="1"/>
</dbReference>
<comment type="caution">
    <text evidence="7">The sequence shown here is derived from an EMBL/GenBank/DDBJ whole genome shotgun (WGS) entry which is preliminary data.</text>
</comment>
<dbReference type="GO" id="GO:0015833">
    <property type="term" value="P:peptide transport"/>
    <property type="evidence" value="ECO:0007669"/>
    <property type="project" value="TreeGrafter"/>
</dbReference>
<evidence type="ECO:0000256" key="1">
    <source>
        <dbReference type="ARBA" id="ARBA00004196"/>
    </source>
</evidence>
<reference evidence="7" key="2">
    <citation type="journal article" date="2021" name="PeerJ">
        <title>Extensive microbial diversity within the chicken gut microbiome revealed by metagenomics and culture.</title>
        <authorList>
            <person name="Gilroy R."/>
            <person name="Ravi A."/>
            <person name="Getino M."/>
            <person name="Pursley I."/>
            <person name="Horton D.L."/>
            <person name="Alikhan N.F."/>
            <person name="Baker D."/>
            <person name="Gharbi K."/>
            <person name="Hall N."/>
            <person name="Watson M."/>
            <person name="Adriaenssens E.M."/>
            <person name="Foster-Nyarko E."/>
            <person name="Jarju S."/>
            <person name="Secka A."/>
            <person name="Antonio M."/>
            <person name="Oren A."/>
            <person name="Chaudhuri R.R."/>
            <person name="La Ragione R."/>
            <person name="Hildebrand F."/>
            <person name="Pallen M.J."/>
        </authorList>
    </citation>
    <scope>NUCLEOTIDE SEQUENCE</scope>
    <source>
        <strain evidence="7">ChiSjej4B22-8148</strain>
    </source>
</reference>
<reference evidence="7" key="1">
    <citation type="submission" date="2020-10" db="EMBL/GenBank/DDBJ databases">
        <authorList>
            <person name="Gilroy R."/>
        </authorList>
    </citation>
    <scope>NUCLEOTIDE SEQUENCE</scope>
    <source>
        <strain evidence="7">ChiSjej4B22-8148</strain>
    </source>
</reference>
<organism evidence="7 8">
    <name type="scientific">Candidatus Choladousia intestinavium</name>
    <dbReference type="NCBI Taxonomy" id="2840727"/>
    <lineage>
        <taxon>Bacteria</taxon>
        <taxon>Bacillati</taxon>
        <taxon>Bacillota</taxon>
        <taxon>Clostridia</taxon>
        <taxon>Lachnospirales</taxon>
        <taxon>Lachnospiraceae</taxon>
        <taxon>Lachnospiraceae incertae sedis</taxon>
        <taxon>Candidatus Choladousia</taxon>
    </lineage>
</organism>
<dbReference type="GO" id="GO:0043190">
    <property type="term" value="C:ATP-binding cassette (ABC) transporter complex"/>
    <property type="evidence" value="ECO:0007669"/>
    <property type="project" value="InterPro"/>
</dbReference>
<dbReference type="Gene3D" id="3.40.190.10">
    <property type="entry name" value="Periplasmic binding protein-like II"/>
    <property type="match status" value="1"/>
</dbReference>
<protein>
    <submittedName>
        <fullName evidence="7">Peptide ABC transporter substrate-binding protein</fullName>
    </submittedName>
</protein>
<accession>A0A9D1D9C3</accession>
<evidence type="ECO:0000256" key="3">
    <source>
        <dbReference type="ARBA" id="ARBA00022448"/>
    </source>
</evidence>
<dbReference type="Gene3D" id="3.10.105.10">
    <property type="entry name" value="Dipeptide-binding Protein, Domain 3"/>
    <property type="match status" value="1"/>
</dbReference>
<feature type="chain" id="PRO_5039511769" evidence="5">
    <location>
        <begin position="26"/>
        <end position="517"/>
    </location>
</feature>
<dbReference type="PANTHER" id="PTHR30290">
    <property type="entry name" value="PERIPLASMIC BINDING COMPONENT OF ABC TRANSPORTER"/>
    <property type="match status" value="1"/>
</dbReference>
<dbReference type="AlphaFoldDB" id="A0A9D1D9C3"/>
<keyword evidence="3" id="KW-0813">Transport</keyword>
<evidence type="ECO:0000259" key="6">
    <source>
        <dbReference type="Pfam" id="PF00496"/>
    </source>
</evidence>